<reference evidence="2" key="1">
    <citation type="submission" date="2020-05" db="EMBL/GenBank/DDBJ databases">
        <title>Phylogenomic resolution of chytrid fungi.</title>
        <authorList>
            <person name="Stajich J.E."/>
            <person name="Amses K."/>
            <person name="Simmons R."/>
            <person name="Seto K."/>
            <person name="Myers J."/>
            <person name="Bonds A."/>
            <person name="Quandt C.A."/>
            <person name="Barry K."/>
            <person name="Liu P."/>
            <person name="Grigoriev I."/>
            <person name="Longcore J.E."/>
            <person name="James T.Y."/>
        </authorList>
    </citation>
    <scope>NUCLEOTIDE SEQUENCE</scope>
    <source>
        <strain evidence="2">JEL0318</strain>
    </source>
</reference>
<feature type="compositionally biased region" description="Low complexity" evidence="1">
    <location>
        <begin position="340"/>
        <end position="359"/>
    </location>
</feature>
<protein>
    <submittedName>
        <fullName evidence="2">Uncharacterized protein</fullName>
    </submittedName>
</protein>
<proteinExistence type="predicted"/>
<keyword evidence="3" id="KW-1185">Reference proteome</keyword>
<evidence type="ECO:0000256" key="1">
    <source>
        <dbReference type="SAM" id="MobiDB-lite"/>
    </source>
</evidence>
<feature type="compositionally biased region" description="Basic and acidic residues" evidence="1">
    <location>
        <begin position="303"/>
        <end position="318"/>
    </location>
</feature>
<feature type="region of interest" description="Disordered" evidence="1">
    <location>
        <begin position="294"/>
        <end position="416"/>
    </location>
</feature>
<gene>
    <name evidence="2" type="ORF">HK097_010765</name>
</gene>
<organism evidence="2 3">
    <name type="scientific">Rhizophlyctis rosea</name>
    <dbReference type="NCBI Taxonomy" id="64517"/>
    <lineage>
        <taxon>Eukaryota</taxon>
        <taxon>Fungi</taxon>
        <taxon>Fungi incertae sedis</taxon>
        <taxon>Chytridiomycota</taxon>
        <taxon>Chytridiomycota incertae sedis</taxon>
        <taxon>Chytridiomycetes</taxon>
        <taxon>Rhizophlyctidales</taxon>
        <taxon>Rhizophlyctidaceae</taxon>
        <taxon>Rhizophlyctis</taxon>
    </lineage>
</organism>
<feature type="region of interest" description="Disordered" evidence="1">
    <location>
        <begin position="1"/>
        <end position="28"/>
    </location>
</feature>
<feature type="compositionally biased region" description="Basic residues" evidence="1">
    <location>
        <begin position="390"/>
        <end position="410"/>
    </location>
</feature>
<dbReference type="Proteomes" id="UP001212841">
    <property type="component" value="Unassembled WGS sequence"/>
</dbReference>
<evidence type="ECO:0000313" key="2">
    <source>
        <dbReference type="EMBL" id="KAJ3048218.1"/>
    </source>
</evidence>
<dbReference type="AlphaFoldDB" id="A0AAD5S786"/>
<comment type="caution">
    <text evidence="2">The sequence shown here is derived from an EMBL/GenBank/DDBJ whole genome shotgun (WGS) entry which is preliminary data.</text>
</comment>
<name>A0AAD5S786_9FUNG</name>
<sequence length="416" mass="46237">MTSLHDTMGAYAPRKSAPRPPSPDSDCEPEVITYQQQKIIYNGEELPPRNRLEHRRLPYGICAHFYVCGHCRRYGGPCQQIHLAGFDRKAFSRKVAMQLYHHRVSNIGEFKRMLEKSGKLEDFVHIGGAEIGYFVATFETEEGAWNCLSQPLHYDGIPVTATPDGTGKKNIASPPLLSSYSSIPQTSAVAGWRCYQKVGDTAKISHPVHQDVLTLKSPRRVAASPQTWKTPSPSIGLYQEQTVARAAYNRGNIKKEPVMRVQNTRQISFVAPPNERPMTKERVPSKFERRLSNVRSLLQTTERQVEGRTEDEAKRSLHDTLVSKNRRNVNQAGGGGGSGRSEPASQQQQAPARPVVEQAKGAKEPSPKKADSGQSPASQKVAPEPALTTQKRHVKNHQPKVAKGPKRPAQKPRNQI</sequence>
<feature type="non-terminal residue" evidence="2">
    <location>
        <position position="416"/>
    </location>
</feature>
<accession>A0AAD5S786</accession>
<dbReference type="EMBL" id="JADGJD010000828">
    <property type="protein sequence ID" value="KAJ3048218.1"/>
    <property type="molecule type" value="Genomic_DNA"/>
</dbReference>
<evidence type="ECO:0000313" key="3">
    <source>
        <dbReference type="Proteomes" id="UP001212841"/>
    </source>
</evidence>
<feature type="compositionally biased region" description="Basic and acidic residues" evidence="1">
    <location>
        <begin position="360"/>
        <end position="371"/>
    </location>
</feature>